<gene>
    <name evidence="1" type="ORF">FZC79_03060</name>
</gene>
<evidence type="ECO:0000313" key="1">
    <source>
        <dbReference type="EMBL" id="TYR77806.1"/>
    </source>
</evidence>
<reference evidence="1 2" key="1">
    <citation type="submission" date="2019-08" db="EMBL/GenBank/DDBJ databases">
        <title>Bacillus genomes from the desert of Cuatro Cienegas, Coahuila.</title>
        <authorList>
            <person name="Olmedo-Alvarez G."/>
        </authorList>
    </citation>
    <scope>NUCLEOTIDE SEQUENCE [LARGE SCALE GENOMIC DNA]</scope>
    <source>
        <strain evidence="1 2">CH40_1T</strain>
    </source>
</reference>
<sequence length="252" mass="28407">MEKAIITGATGFFGFELCLAMLEEGLEVLAADTANEAGERWLEVGRNSNITYQPLHQLISERISKASVYINLYDYFTERKRGETLAAITGFIEKNKKNFEDATVLLPTVLSDRAGKDELSDFLQFMEEQDMTNLSSIYIPTLIGPRQPETFLFQQLISKSNRDAEFVDDPRSAIYVKDAAQAVLHHGRNLNSLLFLSEEEDSWKKSLNLLKKAVQDSGETLNHIDIVPDTLMHVSVKATLSFEEVLELQKSP</sequence>
<dbReference type="EMBL" id="VTEH01000001">
    <property type="protein sequence ID" value="TYR77806.1"/>
    <property type="molecule type" value="Genomic_DNA"/>
</dbReference>
<dbReference type="Gene3D" id="3.40.50.720">
    <property type="entry name" value="NAD(P)-binding Rossmann-like Domain"/>
    <property type="match status" value="1"/>
</dbReference>
<name>A0A5D4KM01_9BACI</name>
<protein>
    <submittedName>
        <fullName evidence="1">Uncharacterized protein</fullName>
    </submittedName>
</protein>
<proteinExistence type="predicted"/>
<accession>A0A5D4KM01</accession>
<evidence type="ECO:0000313" key="2">
    <source>
        <dbReference type="Proteomes" id="UP000323317"/>
    </source>
</evidence>
<dbReference type="SUPFAM" id="SSF51735">
    <property type="entry name" value="NAD(P)-binding Rossmann-fold domains"/>
    <property type="match status" value="2"/>
</dbReference>
<dbReference type="RefSeq" id="WP_148945392.1">
    <property type="nucleotide sequence ID" value="NZ_VTEH01000001.1"/>
</dbReference>
<dbReference type="Proteomes" id="UP000323317">
    <property type="component" value="Unassembled WGS sequence"/>
</dbReference>
<dbReference type="AlphaFoldDB" id="A0A5D4KM01"/>
<dbReference type="InterPro" id="IPR036291">
    <property type="entry name" value="NAD(P)-bd_dom_sf"/>
</dbReference>
<comment type="caution">
    <text evidence="1">The sequence shown here is derived from an EMBL/GenBank/DDBJ whole genome shotgun (WGS) entry which is preliminary data.</text>
</comment>
<organism evidence="1 2">
    <name type="scientific">Rossellomorea vietnamensis</name>
    <dbReference type="NCBI Taxonomy" id="218284"/>
    <lineage>
        <taxon>Bacteria</taxon>
        <taxon>Bacillati</taxon>
        <taxon>Bacillota</taxon>
        <taxon>Bacilli</taxon>
        <taxon>Bacillales</taxon>
        <taxon>Bacillaceae</taxon>
        <taxon>Rossellomorea</taxon>
    </lineage>
</organism>